<gene>
    <name evidence="2" type="ordered locus">Zymop_0871</name>
</gene>
<evidence type="ECO:0000313" key="3">
    <source>
        <dbReference type="Proteomes" id="UP000000491"/>
    </source>
</evidence>
<dbReference type="RefSeq" id="WP_013934166.1">
    <property type="nucleotide sequence ID" value="NC_015709.1"/>
</dbReference>
<evidence type="ECO:0000313" key="2">
    <source>
        <dbReference type="EMBL" id="AEI37770.1"/>
    </source>
</evidence>
<name>F8ESJ5_ZYMMT</name>
<dbReference type="SUPFAM" id="SSF142921">
    <property type="entry name" value="WGR domain-like"/>
    <property type="match status" value="1"/>
</dbReference>
<evidence type="ECO:0000259" key="1">
    <source>
        <dbReference type="PROSITE" id="PS51977"/>
    </source>
</evidence>
<dbReference type="AlphaFoldDB" id="F8ESJ5"/>
<dbReference type="EMBL" id="CP002865">
    <property type="protein sequence ID" value="AEI37770.1"/>
    <property type="molecule type" value="Genomic_DNA"/>
</dbReference>
<dbReference type="InterPro" id="IPR036930">
    <property type="entry name" value="WGR_dom_sf"/>
</dbReference>
<dbReference type="InterPro" id="IPR008893">
    <property type="entry name" value="WGR_domain"/>
</dbReference>
<dbReference type="Pfam" id="PF05406">
    <property type="entry name" value="WGR"/>
    <property type="match status" value="1"/>
</dbReference>
<organism evidence="2 3">
    <name type="scientific">Zymomonas mobilis subsp. pomaceae (strain ATCC 29192 / DSM 22645 / JCM 10191 / CCUG 17912 / NBRC 13757 / NCIMB 11200 / NRRL B-4491 / Barker I)</name>
    <dbReference type="NCBI Taxonomy" id="579138"/>
    <lineage>
        <taxon>Bacteria</taxon>
        <taxon>Pseudomonadati</taxon>
        <taxon>Pseudomonadota</taxon>
        <taxon>Alphaproteobacteria</taxon>
        <taxon>Sphingomonadales</taxon>
        <taxon>Zymomonadaceae</taxon>
        <taxon>Zymomonas</taxon>
    </lineage>
</organism>
<sequence>MPMDALATIFHLEYIDPDRNMYRYYHLYLAPNLFKEWSLLQDWGRIGQRQKHSFRQIKIFSQYQQAKRLFDTIIHNKKKRGYTPITV</sequence>
<dbReference type="CDD" id="cd07996">
    <property type="entry name" value="WGR_MMR_like"/>
    <property type="match status" value="1"/>
</dbReference>
<accession>F8ESJ5</accession>
<dbReference type="InterPro" id="IPR049809">
    <property type="entry name" value="YehF/YfeS-like_WGR"/>
</dbReference>
<dbReference type="HOGENOM" id="CLU_155888_0_1_5"/>
<dbReference type="SMART" id="SM00773">
    <property type="entry name" value="WGR"/>
    <property type="match status" value="1"/>
</dbReference>
<reference evidence="2 3" key="1">
    <citation type="journal article" date="2011" name="J. Bacteriol.">
        <title>Genome sequence of the ethanol-producing Zymomonas mobilis subsp. pomaceae lectotype strain ATCC 29192.</title>
        <authorList>
            <person name="Kouvelis V.N."/>
            <person name="Davenport K.W."/>
            <person name="Brettin T.S."/>
            <person name="Bruce D."/>
            <person name="Detter C."/>
            <person name="Han C.S."/>
            <person name="Nolan M."/>
            <person name="Tapia R."/>
            <person name="Damoulaki A."/>
            <person name="Kyrpides N.C."/>
            <person name="Typas M.A."/>
            <person name="Pappas K.M."/>
        </authorList>
    </citation>
    <scope>NUCLEOTIDE SEQUENCE [LARGE SCALE GENOMIC DNA]</scope>
    <source>
        <strain evidence="3">ATCC 29192 / DSM 22645 / JCM 10191 / CCUG 17912 / NBRC 13757 / NCIMB 11200 / NRRL B-4491 / Barker I</strain>
    </source>
</reference>
<dbReference type="eggNOG" id="COG3831">
    <property type="taxonomic scope" value="Bacteria"/>
</dbReference>
<dbReference type="PROSITE" id="PS51977">
    <property type="entry name" value="WGR"/>
    <property type="match status" value="1"/>
</dbReference>
<feature type="domain" description="WGR" evidence="1">
    <location>
        <begin position="1"/>
        <end position="87"/>
    </location>
</feature>
<dbReference type="KEGG" id="zmp:Zymop_0871"/>
<dbReference type="Proteomes" id="UP000000491">
    <property type="component" value="Chromosome"/>
</dbReference>
<protein>
    <submittedName>
        <fullName evidence="2">WGR domain protein</fullName>
    </submittedName>
</protein>
<proteinExistence type="predicted"/>
<dbReference type="Gene3D" id="2.20.140.10">
    <property type="entry name" value="WGR domain"/>
    <property type="match status" value="1"/>
</dbReference>
<dbReference type="PATRIC" id="fig|579138.3.peg.915"/>
<dbReference type="STRING" id="579138.Zymop_0871"/>